<dbReference type="OrthoDB" id="412748at2759"/>
<dbReference type="PANTHER" id="PTHR10682:SF10">
    <property type="entry name" value="POLYNUCLEOTIDE ADENYLYLTRANSFERASE"/>
    <property type="match status" value="1"/>
</dbReference>
<reference evidence="2" key="1">
    <citation type="submission" date="2020-01" db="EMBL/GenBank/DDBJ databases">
        <title>Genome sequence of Kobresia littledalei, the first chromosome-level genome in the family Cyperaceae.</title>
        <authorList>
            <person name="Qu G."/>
        </authorList>
    </citation>
    <scope>NUCLEOTIDE SEQUENCE</scope>
    <source>
        <strain evidence="2">C.B.Clarke</strain>
        <tissue evidence="2">Leaf</tissue>
    </source>
</reference>
<dbReference type="GO" id="GO:0005634">
    <property type="term" value="C:nucleus"/>
    <property type="evidence" value="ECO:0007669"/>
    <property type="project" value="TreeGrafter"/>
</dbReference>
<accession>A0A833VM87</accession>
<dbReference type="EMBL" id="SWLB01000015">
    <property type="protein sequence ID" value="KAF3328529.1"/>
    <property type="molecule type" value="Genomic_DNA"/>
</dbReference>
<organism evidence="2 3">
    <name type="scientific">Carex littledalei</name>
    <dbReference type="NCBI Taxonomy" id="544730"/>
    <lineage>
        <taxon>Eukaryota</taxon>
        <taxon>Viridiplantae</taxon>
        <taxon>Streptophyta</taxon>
        <taxon>Embryophyta</taxon>
        <taxon>Tracheophyta</taxon>
        <taxon>Spermatophyta</taxon>
        <taxon>Magnoliopsida</taxon>
        <taxon>Liliopsida</taxon>
        <taxon>Poales</taxon>
        <taxon>Cyperaceae</taxon>
        <taxon>Cyperoideae</taxon>
        <taxon>Cariceae</taxon>
        <taxon>Carex</taxon>
        <taxon>Carex subgen. Euthyceras</taxon>
    </lineage>
</organism>
<dbReference type="GO" id="GO:1990817">
    <property type="term" value="F:poly(A) RNA polymerase activity"/>
    <property type="evidence" value="ECO:0007669"/>
    <property type="project" value="TreeGrafter"/>
</dbReference>
<evidence type="ECO:0000313" key="2">
    <source>
        <dbReference type="EMBL" id="KAF3328529.1"/>
    </source>
</evidence>
<evidence type="ECO:0000259" key="1">
    <source>
        <dbReference type="Pfam" id="PF20750"/>
    </source>
</evidence>
<dbReference type="Pfam" id="PF20750">
    <property type="entry name" value="PAP_NTPase"/>
    <property type="match status" value="1"/>
</dbReference>
<dbReference type="PANTHER" id="PTHR10682">
    <property type="entry name" value="POLY A POLYMERASE"/>
    <property type="match status" value="1"/>
</dbReference>
<feature type="domain" description="Poly(A) polymerase nucleotidyltransferase" evidence="1">
    <location>
        <begin position="7"/>
        <end position="203"/>
    </location>
</feature>
<dbReference type="SUPFAM" id="SSF81301">
    <property type="entry name" value="Nucleotidyltransferase"/>
    <property type="match status" value="1"/>
</dbReference>
<proteinExistence type="predicted"/>
<dbReference type="InterPro" id="IPR048840">
    <property type="entry name" value="PolA_pol_NTPase"/>
</dbReference>
<name>A0A833VM87_9POAL</name>
<dbReference type="CDD" id="cd05402">
    <property type="entry name" value="NT_PAP_TUTase"/>
    <property type="match status" value="1"/>
</dbReference>
<gene>
    <name evidence="2" type="ORF">FCM35_KLT05607</name>
</gene>
<protein>
    <submittedName>
        <fullName evidence="2">Poly(A) polymerase PAPalpha isoform X1</fullName>
    </submittedName>
</protein>
<evidence type="ECO:0000313" key="3">
    <source>
        <dbReference type="Proteomes" id="UP000623129"/>
    </source>
</evidence>
<keyword evidence="3" id="KW-1185">Reference proteome</keyword>
<dbReference type="InterPro" id="IPR043519">
    <property type="entry name" value="NT_sf"/>
</dbReference>
<dbReference type="AlphaFoldDB" id="A0A833VM87"/>
<sequence>MAKGHLGVTEPICLSRPTEVDVIRSLELKSWKRLDFLADAGLYPSYKNAVCREEVLGRLHQVVMTWIKLVSSAKGYSEQFVQEASAKIFTFGSYHIGVHGPGANIDTLCVGPWYATRELHNMLAAMPEVAELHPVPDAHVPIMKFKFTGGVQLTLCKSGLISCSRSAPAKICINIVYTPENVDEETARSLNGCRVTDLILGLVPNIQVSCSVLLVECVVQCSHFIFQGK</sequence>
<dbReference type="Proteomes" id="UP000623129">
    <property type="component" value="Unassembled WGS sequence"/>
</dbReference>
<dbReference type="Gene3D" id="3.30.460.10">
    <property type="entry name" value="Beta Polymerase, domain 2"/>
    <property type="match status" value="1"/>
</dbReference>
<comment type="caution">
    <text evidence="2">The sequence shown here is derived from an EMBL/GenBank/DDBJ whole genome shotgun (WGS) entry which is preliminary data.</text>
</comment>